<reference evidence="2" key="1">
    <citation type="submission" date="2015-11" db="EMBL/GenBank/DDBJ databases">
        <authorList>
            <person name="Seth-Smith H.M.B."/>
        </authorList>
    </citation>
    <scope>NUCLEOTIDE SEQUENCE [LARGE SCALE GENOMIC DNA]</scope>
    <source>
        <strain evidence="2">2013Ark11</strain>
    </source>
</reference>
<organism evidence="1 2">
    <name type="scientific">Candidatus Ichthyocystis hellenicum</name>
    <dbReference type="NCBI Taxonomy" id="1561003"/>
    <lineage>
        <taxon>Bacteria</taxon>
        <taxon>Pseudomonadati</taxon>
        <taxon>Pseudomonadota</taxon>
        <taxon>Betaproteobacteria</taxon>
        <taxon>Burkholderiales</taxon>
        <taxon>Candidatus Ichthyocystis</taxon>
    </lineage>
</organism>
<protein>
    <submittedName>
        <fullName evidence="1">Uncharacterized protein</fullName>
    </submittedName>
</protein>
<dbReference type="Proteomes" id="UP000198651">
    <property type="component" value="Chromosome I"/>
</dbReference>
<keyword evidence="2" id="KW-1185">Reference proteome</keyword>
<dbReference type="AlphaFoldDB" id="A0A0S4M600"/>
<name>A0A0S4M600_9BURK</name>
<accession>A0A0S4M600</accession>
<dbReference type="OrthoDB" id="9997585at2"/>
<evidence type="ECO:0000313" key="2">
    <source>
        <dbReference type="Proteomes" id="UP000198651"/>
    </source>
</evidence>
<dbReference type="RefSeq" id="WP_092343527.1">
    <property type="nucleotide sequence ID" value="NZ_LN906597.1"/>
</dbReference>
<sequence>MINSKNIFPIFQEALRCIVDEERAELYDFLIYVVILDGDGIRKRKFSPYESGNVLGIYTNRLNRKNVNLYIRIWMNLFRSRKVIISKDVDFDYDKSALMFPVDGKSDLLVDTMLESECPVVTSVPMDLLSKRDKIINMWGLSLHPDDDKLILFVRIKYSLQIKEHLAELFSGILRRRIELPSGVVPRYSSWSVISGDLSEIAIQSIGAIIKNQYEELDRFLSRARLVEVNESDTSSCTIRMVTEDEKSNLMARVKNIINKRLKAIIRLSWLSVVNKSSEDVGYGYKDSSNIISRRVTDGSWGVKLCRAHNIAILSTRKKFSSIIKGIVYNKFSNMLKNRYKFDDNTFVCSCAWFRISRKLVPIAKEEVKHIIEEESIELEKIISMSRVVIDCGVDREITKEEASIVFKNVMNLVHKAFSTLLRRIWGSVVNYECDSVSDLNFTDEFPLPVKASLPVKVMDCGGVAAINKSHNFKINLYHEDDAAILNIRNQFSRKMNRLISDKYSEMIAERHKFDDATVASVRSWKEISKKLLPIFKKEIAPIIESERIKINDVLLKARVNVFSSDCSFVTARELTSAERFTFLGALMKSVRKQAMRNLCRIWNKVIKLPSLGLRDIKEVCKSDLDFIKLEFIGNLGQIVDEVVGSLSSDVDMSLSGLEDISFSAYNIVYERSTVLFKEGGFLGKVELLLSDTQVVDEYGCERNITDEESNYLIKEFISTVYSDIDCLVKKRIAELRRVWLPDCQNKYDISKIAYVENLYGDDHSYCKKGISS</sequence>
<proteinExistence type="predicted"/>
<dbReference type="EMBL" id="LN906597">
    <property type="protein sequence ID" value="CUT17686.1"/>
    <property type="molecule type" value="Genomic_DNA"/>
</dbReference>
<evidence type="ECO:0000313" key="1">
    <source>
        <dbReference type="EMBL" id="CUT17686.1"/>
    </source>
</evidence>
<gene>
    <name evidence="1" type="ORF">Ark11_0863</name>
</gene>